<dbReference type="PROSITE" id="PS00380">
    <property type="entry name" value="RHODANESE_1"/>
    <property type="match status" value="1"/>
</dbReference>
<dbReference type="PROSITE" id="PS50987">
    <property type="entry name" value="HTH_ARSR_2"/>
    <property type="match status" value="1"/>
</dbReference>
<dbReference type="Gene3D" id="3.40.250.10">
    <property type="entry name" value="Rhodanese-like domain"/>
    <property type="match status" value="1"/>
</dbReference>
<dbReference type="SMART" id="SM00450">
    <property type="entry name" value="RHOD"/>
    <property type="match status" value="1"/>
</dbReference>
<dbReference type="PANTHER" id="PTHR43031">
    <property type="entry name" value="FAD-DEPENDENT OXIDOREDUCTASE"/>
    <property type="match status" value="1"/>
</dbReference>
<dbReference type="EMBL" id="UOGD01000283">
    <property type="protein sequence ID" value="VAX24830.1"/>
    <property type="molecule type" value="Genomic_DNA"/>
</dbReference>
<protein>
    <submittedName>
        <fullName evidence="3">Transcriptional regulator, ArsR family</fullName>
    </submittedName>
</protein>
<sequence>MRAREFKDLIFQQFANTATAFSSPKRLEIIDVLEQGEKDVETLSNQISASFANTSRHLQILKNARLVESRRDGVRIYYRLADDKVFNCWKGLQLLAENRVAEIREVLKDFLSERDAMNAMSKKELWSHLQSNDVIVLDVRPEEEFVSGHIPGAISIPLSELRERLNEIPHDHEVVAYCRGPYCVLSPEAIKILHEEGYDASRLEEGLPEWRKAGFLVE</sequence>
<dbReference type="InterPro" id="IPR036388">
    <property type="entry name" value="WH-like_DNA-bd_sf"/>
</dbReference>
<dbReference type="SUPFAM" id="SSF46785">
    <property type="entry name" value="Winged helix' DNA-binding domain"/>
    <property type="match status" value="1"/>
</dbReference>
<dbReference type="Pfam" id="PF01022">
    <property type="entry name" value="HTH_5"/>
    <property type="match status" value="1"/>
</dbReference>
<evidence type="ECO:0000259" key="1">
    <source>
        <dbReference type="PROSITE" id="PS50206"/>
    </source>
</evidence>
<dbReference type="InterPro" id="IPR001845">
    <property type="entry name" value="HTH_ArsR_DNA-bd_dom"/>
</dbReference>
<dbReference type="InterPro" id="IPR036390">
    <property type="entry name" value="WH_DNA-bd_sf"/>
</dbReference>
<dbReference type="AlphaFoldDB" id="A0A3B1CQ75"/>
<dbReference type="Pfam" id="PF00581">
    <property type="entry name" value="Rhodanese"/>
    <property type="match status" value="1"/>
</dbReference>
<accession>A0A3B1CQ75</accession>
<dbReference type="SMART" id="SM00418">
    <property type="entry name" value="HTH_ARSR"/>
    <property type="match status" value="1"/>
</dbReference>
<proteinExistence type="predicted"/>
<dbReference type="NCBIfam" id="NF033788">
    <property type="entry name" value="HTH_metalloreg"/>
    <property type="match status" value="1"/>
</dbReference>
<dbReference type="InterPro" id="IPR001307">
    <property type="entry name" value="Thiosulphate_STrfase_CS"/>
</dbReference>
<organism evidence="3">
    <name type="scientific">hydrothermal vent metagenome</name>
    <dbReference type="NCBI Taxonomy" id="652676"/>
    <lineage>
        <taxon>unclassified sequences</taxon>
        <taxon>metagenomes</taxon>
        <taxon>ecological metagenomes</taxon>
    </lineage>
</organism>
<dbReference type="InterPro" id="IPR050229">
    <property type="entry name" value="GlpE_sulfurtransferase"/>
</dbReference>
<dbReference type="InterPro" id="IPR011991">
    <property type="entry name" value="ArsR-like_HTH"/>
</dbReference>
<feature type="domain" description="HTH arsR-type" evidence="2">
    <location>
        <begin position="6"/>
        <end position="100"/>
    </location>
</feature>
<dbReference type="CDD" id="cd00158">
    <property type="entry name" value="RHOD"/>
    <property type="match status" value="1"/>
</dbReference>
<dbReference type="Gene3D" id="1.10.10.10">
    <property type="entry name" value="Winged helix-like DNA-binding domain superfamily/Winged helix DNA-binding domain"/>
    <property type="match status" value="1"/>
</dbReference>
<dbReference type="CDD" id="cd00090">
    <property type="entry name" value="HTH_ARSR"/>
    <property type="match status" value="1"/>
</dbReference>
<dbReference type="InterPro" id="IPR001763">
    <property type="entry name" value="Rhodanese-like_dom"/>
</dbReference>
<dbReference type="SUPFAM" id="SSF52821">
    <property type="entry name" value="Rhodanese/Cell cycle control phosphatase"/>
    <property type="match status" value="1"/>
</dbReference>
<gene>
    <name evidence="3" type="ORF">MNBD_IGNAVI01-470</name>
</gene>
<evidence type="ECO:0000259" key="2">
    <source>
        <dbReference type="PROSITE" id="PS50987"/>
    </source>
</evidence>
<evidence type="ECO:0000313" key="3">
    <source>
        <dbReference type="EMBL" id="VAX24830.1"/>
    </source>
</evidence>
<dbReference type="PROSITE" id="PS50206">
    <property type="entry name" value="RHODANESE_3"/>
    <property type="match status" value="1"/>
</dbReference>
<name>A0A3B1CQ75_9ZZZZ</name>
<reference evidence="3" key="1">
    <citation type="submission" date="2018-06" db="EMBL/GenBank/DDBJ databases">
        <authorList>
            <person name="Zhirakovskaya E."/>
        </authorList>
    </citation>
    <scope>NUCLEOTIDE SEQUENCE</scope>
</reference>
<dbReference type="InterPro" id="IPR036873">
    <property type="entry name" value="Rhodanese-like_dom_sf"/>
</dbReference>
<dbReference type="FunFam" id="3.40.250.10:FF:000039">
    <property type="entry name" value="ArsR family transcriptional regulator"/>
    <property type="match status" value="1"/>
</dbReference>
<dbReference type="PRINTS" id="PR00778">
    <property type="entry name" value="HTHARSR"/>
</dbReference>
<dbReference type="GO" id="GO:0004792">
    <property type="term" value="F:thiosulfate-cyanide sulfurtransferase activity"/>
    <property type="evidence" value="ECO:0007669"/>
    <property type="project" value="InterPro"/>
</dbReference>
<feature type="domain" description="Rhodanese" evidence="1">
    <location>
        <begin position="130"/>
        <end position="218"/>
    </location>
</feature>
<dbReference type="PANTHER" id="PTHR43031:SF1">
    <property type="entry name" value="PYRIDINE NUCLEOTIDE-DISULPHIDE OXIDOREDUCTASE"/>
    <property type="match status" value="1"/>
</dbReference>
<dbReference type="GO" id="GO:0003700">
    <property type="term" value="F:DNA-binding transcription factor activity"/>
    <property type="evidence" value="ECO:0007669"/>
    <property type="project" value="InterPro"/>
</dbReference>